<gene>
    <name evidence="1" type="ORF">MPC4_350014</name>
</gene>
<proteinExistence type="predicted"/>
<comment type="caution">
    <text evidence="1">The sequence shown here is derived from an EMBL/GenBank/DDBJ whole genome shotgun (WGS) entry which is preliminary data.</text>
</comment>
<dbReference type="Proteomes" id="UP000485880">
    <property type="component" value="Unassembled WGS sequence"/>
</dbReference>
<accession>A0A8B6MB67</accession>
<sequence length="46" mass="4981">MKLVEAGGELFELALAEFGWSIARAVGRANDGKLLSLWSLRMNAST</sequence>
<dbReference type="EMBL" id="CABFMQ020000093">
    <property type="protein sequence ID" value="VTZ51308.1"/>
    <property type="molecule type" value="Genomic_DNA"/>
</dbReference>
<organism evidence="1 2">
    <name type="scientific">Methylocella tundrae</name>
    <dbReference type="NCBI Taxonomy" id="227605"/>
    <lineage>
        <taxon>Bacteria</taxon>
        <taxon>Pseudomonadati</taxon>
        <taxon>Pseudomonadota</taxon>
        <taxon>Alphaproteobacteria</taxon>
        <taxon>Hyphomicrobiales</taxon>
        <taxon>Beijerinckiaceae</taxon>
        <taxon>Methylocella</taxon>
    </lineage>
</organism>
<reference evidence="1 2" key="1">
    <citation type="submission" date="2019-05" db="EMBL/GenBank/DDBJ databases">
        <authorList>
            <person name="Farhan Ul Haque M."/>
        </authorList>
    </citation>
    <scope>NUCLEOTIDE SEQUENCE [LARGE SCALE GENOMIC DNA]</scope>
    <source>
        <strain evidence="1">2</strain>
    </source>
</reference>
<evidence type="ECO:0000313" key="2">
    <source>
        <dbReference type="Proteomes" id="UP000485880"/>
    </source>
</evidence>
<name>A0A8B6MB67_METTU</name>
<protein>
    <submittedName>
        <fullName evidence="1">Uncharacterized protein</fullName>
    </submittedName>
</protein>
<dbReference type="AlphaFoldDB" id="A0A8B6MB67"/>
<keyword evidence="2" id="KW-1185">Reference proteome</keyword>
<evidence type="ECO:0000313" key="1">
    <source>
        <dbReference type="EMBL" id="VTZ51308.1"/>
    </source>
</evidence>